<dbReference type="PANTHER" id="PTHR43792">
    <property type="entry name" value="GNAT FAMILY, PUTATIVE (AFU_ORTHOLOGUE AFUA_3G00765)-RELATED-RELATED"/>
    <property type="match status" value="1"/>
</dbReference>
<dbReference type="SUPFAM" id="SSF55729">
    <property type="entry name" value="Acyl-CoA N-acyltransferases (Nat)"/>
    <property type="match status" value="1"/>
</dbReference>
<proteinExistence type="inferred from homology"/>
<keyword evidence="2" id="KW-0012">Acyltransferase</keyword>
<dbReference type="RefSeq" id="WP_092676988.1">
    <property type="nucleotide sequence ID" value="NZ_FOXS01000005.1"/>
</dbReference>
<dbReference type="GO" id="GO:0016747">
    <property type="term" value="F:acyltransferase activity, transferring groups other than amino-acyl groups"/>
    <property type="evidence" value="ECO:0007669"/>
    <property type="project" value="InterPro"/>
</dbReference>
<dbReference type="AlphaFoldDB" id="A0A1I6AJU4"/>
<dbReference type="Proteomes" id="UP000199029">
    <property type="component" value="Unassembled WGS sequence"/>
</dbReference>
<organism evidence="5 6">
    <name type="scientific">Hymenobacter arizonensis</name>
    <name type="common">Siccationidurans arizonensis</name>
    <dbReference type="NCBI Taxonomy" id="1227077"/>
    <lineage>
        <taxon>Bacteria</taxon>
        <taxon>Pseudomonadati</taxon>
        <taxon>Bacteroidota</taxon>
        <taxon>Cytophagia</taxon>
        <taxon>Cytophagales</taxon>
        <taxon>Hymenobacteraceae</taxon>
        <taxon>Hymenobacter</taxon>
    </lineage>
</organism>
<dbReference type="OrthoDB" id="9811523at2"/>
<dbReference type="InterPro" id="IPR000182">
    <property type="entry name" value="GNAT_dom"/>
</dbReference>
<evidence type="ECO:0000259" key="4">
    <source>
        <dbReference type="PROSITE" id="PS51186"/>
    </source>
</evidence>
<dbReference type="STRING" id="1227077.SAMN04515668_3745"/>
<evidence type="ECO:0000313" key="5">
    <source>
        <dbReference type="EMBL" id="SFQ68767.1"/>
    </source>
</evidence>
<evidence type="ECO:0000256" key="3">
    <source>
        <dbReference type="ARBA" id="ARBA00038502"/>
    </source>
</evidence>
<dbReference type="PANTHER" id="PTHR43792:SF8">
    <property type="entry name" value="[RIBOSOMAL PROTEIN US5]-ALANINE N-ACETYLTRANSFERASE"/>
    <property type="match status" value="1"/>
</dbReference>
<keyword evidence="6" id="KW-1185">Reference proteome</keyword>
<evidence type="ECO:0000256" key="1">
    <source>
        <dbReference type="ARBA" id="ARBA00022679"/>
    </source>
</evidence>
<protein>
    <submittedName>
        <fullName evidence="5">Ribosomal-protein-alanine N-acetyltransferase</fullName>
    </submittedName>
</protein>
<evidence type="ECO:0000256" key="2">
    <source>
        <dbReference type="ARBA" id="ARBA00023315"/>
    </source>
</evidence>
<dbReference type="Pfam" id="PF13302">
    <property type="entry name" value="Acetyltransf_3"/>
    <property type="match status" value="1"/>
</dbReference>
<sequence>MTDKKFTPFPVLKTGRLTLRQLRRSDDQAIWALRSNEHVNHYLSRQPSQSLDDARNFIDTITENVQRGTSIYWAIALRRADNVIGTVCLFNFSENLSTAELGYELLPDFQGKGFMHEALATVLHFGFQQVGLQTVEAYTHFENHRSTLVLEKLLFTKDSAADENFTRFHLTHSG</sequence>
<gene>
    <name evidence="5" type="ORF">SAMN04515668_3745</name>
</gene>
<reference evidence="6" key="1">
    <citation type="submission" date="2016-10" db="EMBL/GenBank/DDBJ databases">
        <authorList>
            <person name="Varghese N."/>
            <person name="Submissions S."/>
        </authorList>
    </citation>
    <scope>NUCLEOTIDE SEQUENCE [LARGE SCALE GENOMIC DNA]</scope>
    <source>
        <strain evidence="6">OR362-8,ATCC BAA-1266,JCM 13504</strain>
    </source>
</reference>
<dbReference type="InterPro" id="IPR016181">
    <property type="entry name" value="Acyl_CoA_acyltransferase"/>
</dbReference>
<evidence type="ECO:0000313" key="6">
    <source>
        <dbReference type="Proteomes" id="UP000199029"/>
    </source>
</evidence>
<name>A0A1I6AJU4_HYMAR</name>
<keyword evidence="1 5" id="KW-0808">Transferase</keyword>
<accession>A0A1I6AJU4</accession>
<dbReference type="InterPro" id="IPR051531">
    <property type="entry name" value="N-acetyltransferase"/>
</dbReference>
<dbReference type="Gene3D" id="3.40.630.30">
    <property type="match status" value="1"/>
</dbReference>
<comment type="similarity">
    <text evidence="3">Belongs to the acetyltransferase family. RimJ subfamily.</text>
</comment>
<dbReference type="PROSITE" id="PS51186">
    <property type="entry name" value="GNAT"/>
    <property type="match status" value="1"/>
</dbReference>
<feature type="domain" description="N-acetyltransferase" evidence="4">
    <location>
        <begin position="17"/>
        <end position="174"/>
    </location>
</feature>
<dbReference type="EMBL" id="FOXS01000005">
    <property type="protein sequence ID" value="SFQ68767.1"/>
    <property type="molecule type" value="Genomic_DNA"/>
</dbReference>